<evidence type="ECO:0000313" key="2">
    <source>
        <dbReference type="Proteomes" id="UP000477849"/>
    </source>
</evidence>
<dbReference type="RefSeq" id="WP_163902205.1">
    <property type="nucleotide sequence ID" value="NZ_CP048427.1"/>
</dbReference>
<protein>
    <submittedName>
        <fullName evidence="1">Uncharacterized protein</fullName>
    </submittedName>
</protein>
<dbReference type="AlphaFoldDB" id="A0A6M1S301"/>
<reference evidence="1 2" key="1">
    <citation type="submission" date="2020-02" db="EMBL/GenBank/DDBJ databases">
        <title>Genome sequence of the type strain CCBAU10050 of Rhizobium daejeonense.</title>
        <authorList>
            <person name="Gao J."/>
            <person name="Sun J."/>
        </authorList>
    </citation>
    <scope>NUCLEOTIDE SEQUENCE [LARGE SCALE GENOMIC DNA]</scope>
    <source>
        <strain evidence="1 2">CCBAU10050</strain>
    </source>
</reference>
<sequence>MGDNLPDAVHETIRTVIEDEIIRSPHRPTRDGKTAMGGIMTFSAGCDYRQGSAPAVLSAMTSVDRSQRPHGQVCARGPRQYGFHFNLDELPQANIQTGDLPTTKERLSQTLLIGERP</sequence>
<evidence type="ECO:0000313" key="1">
    <source>
        <dbReference type="EMBL" id="NGO65323.1"/>
    </source>
</evidence>
<organism evidence="1 2">
    <name type="scientific">Rhizobium daejeonense</name>
    <dbReference type="NCBI Taxonomy" id="240521"/>
    <lineage>
        <taxon>Bacteria</taxon>
        <taxon>Pseudomonadati</taxon>
        <taxon>Pseudomonadota</taxon>
        <taxon>Alphaproteobacteria</taxon>
        <taxon>Hyphomicrobiales</taxon>
        <taxon>Rhizobiaceae</taxon>
        <taxon>Rhizobium/Agrobacterium group</taxon>
        <taxon>Rhizobium</taxon>
    </lineage>
</organism>
<gene>
    <name evidence="1" type="ORF">G6N76_16755</name>
</gene>
<proteinExistence type="predicted"/>
<name>A0A6M1S301_9HYPH</name>
<dbReference type="Proteomes" id="UP000477849">
    <property type="component" value="Unassembled WGS sequence"/>
</dbReference>
<accession>A0A6M1S301</accession>
<keyword evidence="2" id="KW-1185">Reference proteome</keyword>
<comment type="caution">
    <text evidence="1">The sequence shown here is derived from an EMBL/GenBank/DDBJ whole genome shotgun (WGS) entry which is preliminary data.</text>
</comment>
<dbReference type="EMBL" id="JAAKZH010000005">
    <property type="protein sequence ID" value="NGO65323.1"/>
    <property type="molecule type" value="Genomic_DNA"/>
</dbReference>